<dbReference type="GO" id="GO:0005763">
    <property type="term" value="C:mitochondrial small ribosomal subunit"/>
    <property type="evidence" value="ECO:0007669"/>
    <property type="project" value="TreeGrafter"/>
</dbReference>
<evidence type="ECO:0000256" key="1">
    <source>
        <dbReference type="ARBA" id="ARBA00006242"/>
    </source>
</evidence>
<dbReference type="CDD" id="cd01425">
    <property type="entry name" value="RPS2"/>
    <property type="match status" value="1"/>
</dbReference>
<dbReference type="PANTHER" id="PTHR12534:SF0">
    <property type="entry name" value="SMALL RIBOSOMAL SUBUNIT PROTEIN US2M"/>
    <property type="match status" value="1"/>
</dbReference>
<dbReference type="Gene3D" id="1.10.287.610">
    <property type="entry name" value="Helix hairpin bin"/>
    <property type="match status" value="1"/>
</dbReference>
<dbReference type="GO" id="GO:0003735">
    <property type="term" value="F:structural constituent of ribosome"/>
    <property type="evidence" value="ECO:0007669"/>
    <property type="project" value="InterPro"/>
</dbReference>
<dbReference type="InterPro" id="IPR005706">
    <property type="entry name" value="Ribosomal_uS2_bac/mit/plastid"/>
</dbReference>
<name>A0A4D6C3R8_9CHLO</name>
<evidence type="ECO:0000256" key="2">
    <source>
        <dbReference type="HAMAP-Rule" id="MF_00291"/>
    </source>
</evidence>
<dbReference type="RefSeq" id="YP_009646548.1">
    <property type="nucleotide sequence ID" value="NC_042489.1"/>
</dbReference>
<evidence type="ECO:0000313" key="3">
    <source>
        <dbReference type="EMBL" id="QBX98290.1"/>
    </source>
</evidence>
<geneLocation type="chloroplast" evidence="3"/>
<keyword evidence="2 3" id="KW-0689">Ribosomal protein</keyword>
<dbReference type="Pfam" id="PF00318">
    <property type="entry name" value="Ribosomal_S2"/>
    <property type="match status" value="1"/>
</dbReference>
<keyword evidence="3" id="KW-0150">Chloroplast</keyword>
<dbReference type="InterPro" id="IPR001865">
    <property type="entry name" value="Ribosomal_uS2"/>
</dbReference>
<protein>
    <recommendedName>
        <fullName evidence="2">Small ribosomal subunit protein uS2c</fullName>
    </recommendedName>
</protein>
<dbReference type="GO" id="GO:0009507">
    <property type="term" value="C:chloroplast"/>
    <property type="evidence" value="ECO:0007669"/>
    <property type="project" value="UniProtKB-SubCell"/>
</dbReference>
<dbReference type="HAMAP" id="MF_00291_B">
    <property type="entry name" value="Ribosomal_uS2_B"/>
    <property type="match status" value="1"/>
</dbReference>
<dbReference type="PANTHER" id="PTHR12534">
    <property type="entry name" value="30S RIBOSOMAL PROTEIN S2 PROKARYOTIC AND ORGANELLAR"/>
    <property type="match status" value="1"/>
</dbReference>
<dbReference type="Gene3D" id="3.40.50.10490">
    <property type="entry name" value="Glucose-6-phosphate isomerase like protein, domain 1"/>
    <property type="match status" value="1"/>
</dbReference>
<dbReference type="NCBIfam" id="TIGR01011">
    <property type="entry name" value="rpsB_bact"/>
    <property type="match status" value="1"/>
</dbReference>
<proteinExistence type="inferred from homology"/>
<comment type="similarity">
    <text evidence="1 2">Belongs to the universal ribosomal protein uS2 family.</text>
</comment>
<gene>
    <name evidence="2 3" type="primary">rps2</name>
</gene>
<accession>A0A4D6C3R8</accession>
<keyword evidence="3" id="KW-0934">Plastid</keyword>
<dbReference type="PRINTS" id="PR00395">
    <property type="entry name" value="RIBOSOMALS2"/>
</dbReference>
<keyword evidence="2" id="KW-0687">Ribonucleoprotein</keyword>
<dbReference type="SUPFAM" id="SSF52313">
    <property type="entry name" value="Ribosomal protein S2"/>
    <property type="match status" value="1"/>
</dbReference>
<dbReference type="AlphaFoldDB" id="A0A4D6C3R8"/>
<dbReference type="InterPro" id="IPR023591">
    <property type="entry name" value="Ribosomal_uS2_flav_dom_sf"/>
</dbReference>
<dbReference type="EMBL" id="MK085995">
    <property type="protein sequence ID" value="QBX98290.1"/>
    <property type="molecule type" value="Genomic_DNA"/>
</dbReference>
<comment type="subcellular location">
    <subcellularLocation>
        <location evidence="2">Plastid</location>
        <location evidence="2">Chloroplast</location>
    </subcellularLocation>
</comment>
<sequence length="226" mass="24989">MKTTTKSFLEAGVHLGHSPSHWHPKIVKHIYTEKSGVHVIDVVQTQICLNQVKQFLVQASKQNLNILFVGTKPQVSDAIAKAATKCNNFYINQRWLGGLLTNWKTLSRSVTTLARLESINSQGIVDKLPKKRRAIFTREYNRLAKYLKGVQTITSEPEVIVVVGQSEEQNAIDEAKCLNLRTVTILDTNSNPNIADLFIPASDDSSSGIPLILDELAEAVLAGQNS</sequence>
<reference evidence="3" key="1">
    <citation type="journal article" date="2019" name="Genome Biol. Evol.">
        <title>Tracing the Evolution of the Plastome and Mitogenome in the Chloropicophyceae Uncovered Convergent tRNA Gene Losses and a Variant Plastid Genetic Code.</title>
        <authorList>
            <person name="Turmel M."/>
            <person name="Dos Santos A.L."/>
            <person name="Otis C."/>
            <person name="Sergerie R."/>
            <person name="Lemieux C."/>
        </authorList>
    </citation>
    <scope>NUCLEOTIDE SEQUENCE</scope>
</reference>
<organism evidence="3">
    <name type="scientific">Chloroparvula pacifica</name>
    <dbReference type="NCBI Taxonomy" id="1883388"/>
    <lineage>
        <taxon>Eukaryota</taxon>
        <taxon>Viridiplantae</taxon>
        <taxon>Chlorophyta</taxon>
        <taxon>Chloropicophyceae</taxon>
        <taxon>Chloropicales</taxon>
        <taxon>Chloropicaceae</taxon>
        <taxon>Chloroparvula</taxon>
    </lineage>
</organism>
<dbReference type="GeneID" id="40351352"/>
<dbReference type="GO" id="GO:0006412">
    <property type="term" value="P:translation"/>
    <property type="evidence" value="ECO:0007669"/>
    <property type="project" value="UniProtKB-UniRule"/>
</dbReference>